<comment type="similarity">
    <text evidence="10">Belongs to the TRAFAC class myosin-kinesin ATPase superfamily. Kinesin family.</text>
</comment>
<dbReference type="PANTHER" id="PTHR47970">
    <property type="entry name" value="KINESIN-LIKE PROTEIN KIF11"/>
    <property type="match status" value="1"/>
</dbReference>
<dbReference type="GO" id="GO:0005524">
    <property type="term" value="F:ATP binding"/>
    <property type="evidence" value="ECO:0007669"/>
    <property type="project" value="UniProtKB-KW"/>
</dbReference>
<keyword evidence="6" id="KW-0067">ATP-binding</keyword>
<dbReference type="Proteomes" id="UP000281406">
    <property type="component" value="Unassembled WGS sequence"/>
</dbReference>
<proteinExistence type="inferred from homology"/>
<feature type="compositionally biased region" description="Basic residues" evidence="12">
    <location>
        <begin position="1392"/>
        <end position="1401"/>
    </location>
</feature>
<feature type="region of interest" description="Disordered" evidence="12">
    <location>
        <begin position="194"/>
        <end position="216"/>
    </location>
</feature>
<dbReference type="Gene3D" id="3.40.850.10">
    <property type="entry name" value="Kinesin motor domain"/>
    <property type="match status" value="1"/>
</dbReference>
<evidence type="ECO:0000256" key="12">
    <source>
        <dbReference type="SAM" id="MobiDB-lite"/>
    </source>
</evidence>
<feature type="compositionally biased region" description="Basic and acidic residues" evidence="12">
    <location>
        <begin position="1382"/>
        <end position="1391"/>
    </location>
</feature>
<feature type="coiled-coil region" evidence="11">
    <location>
        <begin position="1061"/>
        <end position="1088"/>
    </location>
</feature>
<dbReference type="GO" id="GO:0048731">
    <property type="term" value="P:system development"/>
    <property type="evidence" value="ECO:0007669"/>
    <property type="project" value="UniProtKB-ARBA"/>
</dbReference>
<dbReference type="GO" id="GO:0090307">
    <property type="term" value="P:mitotic spindle assembly"/>
    <property type="evidence" value="ECO:0007669"/>
    <property type="project" value="TreeGrafter"/>
</dbReference>
<feature type="coiled-coil region" evidence="11">
    <location>
        <begin position="234"/>
        <end position="264"/>
    </location>
</feature>
<evidence type="ECO:0000256" key="3">
    <source>
        <dbReference type="ARBA" id="ARBA00022553"/>
    </source>
</evidence>
<feature type="compositionally biased region" description="Basic and acidic residues" evidence="12">
    <location>
        <begin position="1266"/>
        <end position="1280"/>
    </location>
</feature>
<feature type="compositionally biased region" description="Basic and acidic residues" evidence="12">
    <location>
        <begin position="875"/>
        <end position="889"/>
    </location>
</feature>
<feature type="coiled-coil region" evidence="11">
    <location>
        <begin position="371"/>
        <end position="422"/>
    </location>
</feature>
<evidence type="ECO:0000313" key="15">
    <source>
        <dbReference type="Proteomes" id="UP000281406"/>
    </source>
</evidence>
<name>A0A3N0XXA5_ANAGA</name>
<evidence type="ECO:0000256" key="10">
    <source>
        <dbReference type="PROSITE-ProRule" id="PRU00283"/>
    </source>
</evidence>
<comment type="caution">
    <text evidence="10">Lacks conserved residue(s) required for the propagation of feature annotation.</text>
</comment>
<dbReference type="GO" id="GO:0008017">
    <property type="term" value="F:microtubule binding"/>
    <property type="evidence" value="ECO:0007669"/>
    <property type="project" value="InterPro"/>
</dbReference>
<dbReference type="InterPro" id="IPR036961">
    <property type="entry name" value="Kinesin_motor_dom_sf"/>
</dbReference>
<keyword evidence="7 11" id="KW-0175">Coiled coil</keyword>
<evidence type="ECO:0000256" key="7">
    <source>
        <dbReference type="ARBA" id="ARBA00023054"/>
    </source>
</evidence>
<evidence type="ECO:0000256" key="2">
    <source>
        <dbReference type="ARBA" id="ARBA00022490"/>
    </source>
</evidence>
<dbReference type="GO" id="GO:0005876">
    <property type="term" value="C:spindle microtubule"/>
    <property type="evidence" value="ECO:0007669"/>
    <property type="project" value="TreeGrafter"/>
</dbReference>
<feature type="coiled-coil region" evidence="11">
    <location>
        <begin position="532"/>
        <end position="566"/>
    </location>
</feature>
<keyword evidence="2" id="KW-0963">Cytoplasm</keyword>
<evidence type="ECO:0000259" key="13">
    <source>
        <dbReference type="PROSITE" id="PS50067"/>
    </source>
</evidence>
<dbReference type="CDD" id="cd21786">
    <property type="entry name" value="RBD_KIF20B"/>
    <property type="match status" value="1"/>
</dbReference>
<evidence type="ECO:0000256" key="4">
    <source>
        <dbReference type="ARBA" id="ARBA00022701"/>
    </source>
</evidence>
<feature type="coiled-coil region" evidence="11">
    <location>
        <begin position="739"/>
        <end position="845"/>
    </location>
</feature>
<dbReference type="SMART" id="SM00129">
    <property type="entry name" value="KISc"/>
    <property type="match status" value="1"/>
</dbReference>
<dbReference type="GO" id="GO:0072686">
    <property type="term" value="C:mitotic spindle"/>
    <property type="evidence" value="ECO:0007669"/>
    <property type="project" value="TreeGrafter"/>
</dbReference>
<feature type="coiled-coil region" evidence="11">
    <location>
        <begin position="957"/>
        <end position="1021"/>
    </location>
</feature>
<evidence type="ECO:0000256" key="5">
    <source>
        <dbReference type="ARBA" id="ARBA00022741"/>
    </source>
</evidence>
<feature type="region of interest" description="Disordered" evidence="12">
    <location>
        <begin position="868"/>
        <end position="889"/>
    </location>
</feature>
<feature type="compositionally biased region" description="Basic residues" evidence="12">
    <location>
        <begin position="1350"/>
        <end position="1361"/>
    </location>
</feature>
<feature type="region of interest" description="Disordered" evidence="12">
    <location>
        <begin position="1336"/>
        <end position="1401"/>
    </location>
</feature>
<evidence type="ECO:0000256" key="11">
    <source>
        <dbReference type="SAM" id="Coils"/>
    </source>
</evidence>
<feature type="domain" description="Kinesin motor" evidence="13">
    <location>
        <begin position="1"/>
        <end position="152"/>
    </location>
</feature>
<feature type="region of interest" description="Disordered" evidence="12">
    <location>
        <begin position="711"/>
        <end position="738"/>
    </location>
</feature>
<dbReference type="PRINTS" id="PR00380">
    <property type="entry name" value="KINESINHEAVY"/>
</dbReference>
<accession>A0A3N0XXA5</accession>
<dbReference type="GO" id="GO:0005634">
    <property type="term" value="C:nucleus"/>
    <property type="evidence" value="ECO:0007669"/>
    <property type="project" value="TreeGrafter"/>
</dbReference>
<dbReference type="OrthoDB" id="123929at2759"/>
<dbReference type="GO" id="GO:0007018">
    <property type="term" value="P:microtubule-based movement"/>
    <property type="evidence" value="ECO:0007669"/>
    <property type="project" value="InterPro"/>
</dbReference>
<keyword evidence="8" id="KW-0505">Motor protein</keyword>
<organism evidence="14 15">
    <name type="scientific">Anabarilius grahami</name>
    <name type="common">Kanglang fish</name>
    <name type="synonym">Barilius grahami</name>
    <dbReference type="NCBI Taxonomy" id="495550"/>
    <lineage>
        <taxon>Eukaryota</taxon>
        <taxon>Metazoa</taxon>
        <taxon>Chordata</taxon>
        <taxon>Craniata</taxon>
        <taxon>Vertebrata</taxon>
        <taxon>Euteleostomi</taxon>
        <taxon>Actinopterygii</taxon>
        <taxon>Neopterygii</taxon>
        <taxon>Teleostei</taxon>
        <taxon>Ostariophysi</taxon>
        <taxon>Cypriniformes</taxon>
        <taxon>Xenocyprididae</taxon>
        <taxon>Xenocypridinae</taxon>
        <taxon>Xenocypridinae incertae sedis</taxon>
        <taxon>Anabarilius</taxon>
    </lineage>
</organism>
<dbReference type="PANTHER" id="PTHR47970:SF29">
    <property type="entry name" value="KINESIN FAMILY MEMBER 20B"/>
    <property type="match status" value="1"/>
</dbReference>
<keyword evidence="9" id="KW-0206">Cytoskeleton</keyword>
<feature type="non-terminal residue" evidence="14">
    <location>
        <position position="1"/>
    </location>
</feature>
<keyword evidence="4" id="KW-0493">Microtubule</keyword>
<dbReference type="InterPro" id="IPR019821">
    <property type="entry name" value="Kinesin_motor_CS"/>
</dbReference>
<dbReference type="Pfam" id="PF00225">
    <property type="entry name" value="Kinesin"/>
    <property type="match status" value="1"/>
</dbReference>
<evidence type="ECO:0000313" key="14">
    <source>
        <dbReference type="EMBL" id="ROJ78894.1"/>
    </source>
</evidence>
<dbReference type="PROSITE" id="PS00411">
    <property type="entry name" value="KINESIN_MOTOR_1"/>
    <property type="match status" value="1"/>
</dbReference>
<reference evidence="14 15" key="1">
    <citation type="submission" date="2018-10" db="EMBL/GenBank/DDBJ databases">
        <title>Genome assembly for a Yunnan-Guizhou Plateau 3E fish, Anabarilius grahami (Regan), and its evolutionary and genetic applications.</title>
        <authorList>
            <person name="Jiang W."/>
        </authorList>
    </citation>
    <scope>NUCLEOTIDE SEQUENCE [LARGE SCALE GENOMIC DNA]</scope>
    <source>
        <strain evidence="14">AG-KIZ</strain>
        <tissue evidence="14">Muscle</tissue>
    </source>
</reference>
<comment type="caution">
    <text evidence="14">The sequence shown here is derived from an EMBL/GenBank/DDBJ whole genome shotgun (WGS) entry which is preliminary data.</text>
</comment>
<dbReference type="GO" id="GO:0008574">
    <property type="term" value="F:plus-end-directed microtubule motor activity"/>
    <property type="evidence" value="ECO:0007669"/>
    <property type="project" value="TreeGrafter"/>
</dbReference>
<dbReference type="InterPro" id="IPR047149">
    <property type="entry name" value="KIF11-like"/>
</dbReference>
<dbReference type="InterPro" id="IPR001752">
    <property type="entry name" value="Kinesin_motor_dom"/>
</dbReference>
<evidence type="ECO:0000256" key="9">
    <source>
        <dbReference type="ARBA" id="ARBA00023212"/>
    </source>
</evidence>
<dbReference type="GO" id="GO:0051231">
    <property type="term" value="P:spindle elongation"/>
    <property type="evidence" value="ECO:0007669"/>
    <property type="project" value="TreeGrafter"/>
</dbReference>
<evidence type="ECO:0000256" key="6">
    <source>
        <dbReference type="ARBA" id="ARBA00022840"/>
    </source>
</evidence>
<comment type="subcellular location">
    <subcellularLocation>
        <location evidence="1">Cytoplasm</location>
        <location evidence="1">Cytoskeleton</location>
        <location evidence="1">Spindle</location>
    </subcellularLocation>
</comment>
<dbReference type="EMBL" id="RJVU01059333">
    <property type="protein sequence ID" value="ROJ78894.1"/>
    <property type="molecule type" value="Genomic_DNA"/>
</dbReference>
<dbReference type="InterPro" id="IPR027417">
    <property type="entry name" value="P-loop_NTPase"/>
</dbReference>
<evidence type="ECO:0000256" key="1">
    <source>
        <dbReference type="ARBA" id="ARBA00004186"/>
    </source>
</evidence>
<protein>
    <submittedName>
        <fullName evidence="14">Kinesin-like protein KIF20B</fullName>
    </submittedName>
</protein>
<keyword evidence="5" id="KW-0547">Nucleotide-binding</keyword>
<feature type="region of interest" description="Disordered" evidence="12">
    <location>
        <begin position="1215"/>
        <end position="1310"/>
    </location>
</feature>
<keyword evidence="3" id="KW-0597">Phosphoprotein</keyword>
<feature type="region of interest" description="Disordered" evidence="12">
    <location>
        <begin position="481"/>
        <end position="507"/>
    </location>
</feature>
<keyword evidence="15" id="KW-1185">Reference proteome</keyword>
<sequence>VTCTSTRSQQPLLLLSLIRLVEFENNHSIFSVRILKVEDVGIPRVESVSELALCDLAGSERCAKTQNKGERLKEAGNINTSLLSLGKCINALRNNQQARQHVPFRESKLTHYLQGYFTGRGKACMIVNINQCASMYDETLNVLKFSAVAQKVVVLTTKSAPVVVKRSAREVSFIINNVDRREMRRSSLVRWDTSLEDVQEDSDTEEGEDEDGSEMEDTILDAEEEGKETVLLDKEVYEAQLQFIEEIQQQLRKEKAEHLALEARVRDEVTKEFSELISQMQEDYSERISRERELIEERCERRLEIFKNLVGKTAVEDDSMVLAASKSEEENHVSLDGMLDSMSNDLAEIRQDAQAAQSCLVTSNPRDSTTLHDLEKKVTELSELLSETQNQLSLKSKELETQSRLSDELEEVKKALESHRQREWDLSEMCRQKDEMVSKLQTALDQHVENTAQDRTQIDSIKKEIIQLKCNCTCSQQRPSLQTETRKRRQEGEGLDGQPPLKKGPLEDFKVQDGVADNGCQDSALLEVKGQLECCLAESKQKDKQITDLEQECHTLEVCIQDLKSKLEESVSQDHILPEKLCQTFLETKPMATALDCRNLKVEVVSRYSNTTELLKGVYEELSAAKSQMAKQDHELGEKNKQFLTLEQEITLLKQEAESFALLQSKNTSADYDDLKKVNSELQAKVATLYGVKAELEEKVRCLQKEEEDTSLLSKEQGLKDGEVGLTNPNTPGSKSRKIDSKINMLSEKEAELAQKEKALASKEAQLSVLLKSLKEAQDRLEEEETQAVQEARRREVERRRELLAVAEEAIAQKDAELQKRQEEINRLKEEIKTSECKMSSLAVDLRRREDDSSDLREKLCDSKKQIQQVQKEISSMRDSEKSLRPKLSDLEKTKAQLQKEIANRDRIINQLKAERSSESKSDENLLLYQKTCKDLQEREHVIEDMRLALTEQEETQTQLDLELDNRETQINELTQELVRLREIHPEQRNRRDSIPISKDILQARQQTTQAQESLQLANEKHQTERRKWMEEKLVLIGQAKEAEERRNQDMRRFADDRERHARQQAEMESLATRLAAREEEMESWRKERDTLVSALEVQLKKLITSNAEKDQQIKILQFSNTPQTPEEVTEDSRTEALQGELAAKDAEIQKLKKQLSVIDGTLHRNSSTQTMEEELSDVKPLNTSTLKQTSTTRGSVTSQSSSASFPLVLDSSEISTETGRRSRFPRPELEISFSPLQPDRFALKRQGEDSAVTVKISRPTRKRKSGEMEKDGVESENIRNTRSRMTPRLTPHQEEPSNSQESNQRGKKDKTIQKIGDFLQGSPTFLGSKAKRIMGLMSGKSPDGGARSLKLKSKRDKRKHDRPDISSPMNIPAHQIIGRNPGEKESENLIKKRLRTRTAK</sequence>
<dbReference type="SUPFAM" id="SSF52540">
    <property type="entry name" value="P-loop containing nucleoside triphosphate hydrolases"/>
    <property type="match status" value="1"/>
</dbReference>
<evidence type="ECO:0000256" key="8">
    <source>
        <dbReference type="ARBA" id="ARBA00023175"/>
    </source>
</evidence>
<gene>
    <name evidence="14" type="ORF">DPX16_15419</name>
</gene>
<dbReference type="PROSITE" id="PS50067">
    <property type="entry name" value="KINESIN_MOTOR_2"/>
    <property type="match status" value="1"/>
</dbReference>